<protein>
    <recommendedName>
        <fullName evidence="6">Peptidyl-prolyl cis-trans isomerase</fullName>
        <ecNumber evidence="6">5.2.1.8</ecNumber>
    </recommendedName>
</protein>
<sequence>MQRLVRKSNFWQWILAVCCVLTVSSCADKDPYDPYANFDHAAQAKWEDELILQYLETHNITDYTRTPSGLYYVIQEEGTGARPVKGDQVEVNYVGRLVQNSRKFDSSYDRAETFKFVLGMKQVITGWDEGVQLMRKGEKAMLLIPSRLAYGLYGSGQAIPPNSPIMFEVHLISF</sequence>
<dbReference type="PANTHER" id="PTHR43811:SF19">
    <property type="entry name" value="39 KDA FK506-BINDING NUCLEAR PROTEIN"/>
    <property type="match status" value="1"/>
</dbReference>
<dbReference type="GO" id="GO:0003755">
    <property type="term" value="F:peptidyl-prolyl cis-trans isomerase activity"/>
    <property type="evidence" value="ECO:0007669"/>
    <property type="project" value="UniProtKB-EC"/>
</dbReference>
<dbReference type="PROSITE" id="PS51257">
    <property type="entry name" value="PROKAR_LIPOPROTEIN"/>
    <property type="match status" value="1"/>
</dbReference>
<dbReference type="Pfam" id="PF00254">
    <property type="entry name" value="FKBP_C"/>
    <property type="match status" value="1"/>
</dbReference>
<keyword evidence="10" id="KW-1185">Reference proteome</keyword>
<reference evidence="10" key="1">
    <citation type="journal article" date="2019" name="Int. J. Syst. Evol. Microbiol.">
        <title>The Global Catalogue of Microorganisms (GCM) 10K type strain sequencing project: providing services to taxonomists for standard genome sequencing and annotation.</title>
        <authorList>
            <consortium name="The Broad Institute Genomics Platform"/>
            <consortium name="The Broad Institute Genome Sequencing Center for Infectious Disease"/>
            <person name="Wu L."/>
            <person name="Ma J."/>
        </authorList>
    </citation>
    <scope>NUCLEOTIDE SEQUENCE [LARGE SCALE GENOMIC DNA]</scope>
    <source>
        <strain evidence="10">CGMCC 4.7393</strain>
    </source>
</reference>
<dbReference type="Proteomes" id="UP001596405">
    <property type="component" value="Unassembled WGS sequence"/>
</dbReference>
<organism evidence="9 10">
    <name type="scientific">Rufibacter roseus</name>
    <dbReference type="NCBI Taxonomy" id="1567108"/>
    <lineage>
        <taxon>Bacteria</taxon>
        <taxon>Pseudomonadati</taxon>
        <taxon>Bacteroidota</taxon>
        <taxon>Cytophagia</taxon>
        <taxon>Cytophagales</taxon>
        <taxon>Hymenobacteraceae</taxon>
        <taxon>Rufibacter</taxon>
    </lineage>
</organism>
<evidence type="ECO:0000256" key="1">
    <source>
        <dbReference type="ARBA" id="ARBA00000971"/>
    </source>
</evidence>
<evidence type="ECO:0000259" key="8">
    <source>
        <dbReference type="PROSITE" id="PS50059"/>
    </source>
</evidence>
<comment type="caution">
    <text evidence="9">The sequence shown here is derived from an EMBL/GenBank/DDBJ whole genome shotgun (WGS) entry which is preliminary data.</text>
</comment>
<keyword evidence="3 5" id="KW-0697">Rotamase</keyword>
<evidence type="ECO:0000313" key="10">
    <source>
        <dbReference type="Proteomes" id="UP001596405"/>
    </source>
</evidence>
<evidence type="ECO:0000256" key="3">
    <source>
        <dbReference type="ARBA" id="ARBA00023110"/>
    </source>
</evidence>
<dbReference type="Gene3D" id="3.10.50.40">
    <property type="match status" value="1"/>
</dbReference>
<keyword evidence="7" id="KW-0732">Signal</keyword>
<dbReference type="InterPro" id="IPR046357">
    <property type="entry name" value="PPIase_dom_sf"/>
</dbReference>
<evidence type="ECO:0000256" key="6">
    <source>
        <dbReference type="RuleBase" id="RU003915"/>
    </source>
</evidence>
<keyword evidence="4 5" id="KW-0413">Isomerase</keyword>
<comment type="similarity">
    <text evidence="2 6">Belongs to the FKBP-type PPIase family.</text>
</comment>
<dbReference type="InterPro" id="IPR001179">
    <property type="entry name" value="PPIase_FKBP_dom"/>
</dbReference>
<comment type="catalytic activity">
    <reaction evidence="1 5 6">
        <text>[protein]-peptidylproline (omega=180) = [protein]-peptidylproline (omega=0)</text>
        <dbReference type="Rhea" id="RHEA:16237"/>
        <dbReference type="Rhea" id="RHEA-COMP:10747"/>
        <dbReference type="Rhea" id="RHEA-COMP:10748"/>
        <dbReference type="ChEBI" id="CHEBI:83833"/>
        <dbReference type="ChEBI" id="CHEBI:83834"/>
        <dbReference type="EC" id="5.2.1.8"/>
    </reaction>
</comment>
<dbReference type="SUPFAM" id="SSF54534">
    <property type="entry name" value="FKBP-like"/>
    <property type="match status" value="1"/>
</dbReference>
<feature type="chain" id="PRO_5046793029" description="Peptidyl-prolyl cis-trans isomerase" evidence="7">
    <location>
        <begin position="30"/>
        <end position="174"/>
    </location>
</feature>
<accession>A0ABW2DH57</accession>
<evidence type="ECO:0000256" key="4">
    <source>
        <dbReference type="ARBA" id="ARBA00023235"/>
    </source>
</evidence>
<dbReference type="RefSeq" id="WP_066624058.1">
    <property type="nucleotide sequence ID" value="NZ_JBHSYQ010000001.1"/>
</dbReference>
<dbReference type="EMBL" id="JBHSYQ010000001">
    <property type="protein sequence ID" value="MFC6996076.1"/>
    <property type="molecule type" value="Genomic_DNA"/>
</dbReference>
<feature type="signal peptide" evidence="7">
    <location>
        <begin position="1"/>
        <end position="29"/>
    </location>
</feature>
<evidence type="ECO:0000256" key="7">
    <source>
        <dbReference type="SAM" id="SignalP"/>
    </source>
</evidence>
<dbReference type="EC" id="5.2.1.8" evidence="6"/>
<dbReference type="PROSITE" id="PS50059">
    <property type="entry name" value="FKBP_PPIASE"/>
    <property type="match status" value="1"/>
</dbReference>
<evidence type="ECO:0000313" key="9">
    <source>
        <dbReference type="EMBL" id="MFC6996076.1"/>
    </source>
</evidence>
<evidence type="ECO:0000256" key="2">
    <source>
        <dbReference type="ARBA" id="ARBA00006577"/>
    </source>
</evidence>
<proteinExistence type="inferred from homology"/>
<evidence type="ECO:0000256" key="5">
    <source>
        <dbReference type="PROSITE-ProRule" id="PRU00277"/>
    </source>
</evidence>
<feature type="domain" description="PPIase FKBP-type" evidence="8">
    <location>
        <begin position="86"/>
        <end position="174"/>
    </location>
</feature>
<name>A0ABW2DH57_9BACT</name>
<dbReference type="PANTHER" id="PTHR43811">
    <property type="entry name" value="FKBP-TYPE PEPTIDYL-PROLYL CIS-TRANS ISOMERASE FKPA"/>
    <property type="match status" value="1"/>
</dbReference>
<gene>
    <name evidence="9" type="ORF">ACFQHR_00505</name>
</gene>